<dbReference type="Gene3D" id="1.10.10.60">
    <property type="entry name" value="Homeodomain-like"/>
    <property type="match status" value="1"/>
</dbReference>
<evidence type="ECO:0000313" key="3">
    <source>
        <dbReference type="EnsemblMetazoa" id="XP_019858080.1"/>
    </source>
</evidence>
<accession>A0AAN0JM53</accession>
<proteinExistence type="predicted"/>
<reference evidence="4" key="1">
    <citation type="journal article" date="2010" name="Nature">
        <title>The Amphimedon queenslandica genome and the evolution of animal complexity.</title>
        <authorList>
            <person name="Srivastava M."/>
            <person name="Simakov O."/>
            <person name="Chapman J."/>
            <person name="Fahey B."/>
            <person name="Gauthier M.E."/>
            <person name="Mitros T."/>
            <person name="Richards G.S."/>
            <person name="Conaco C."/>
            <person name="Dacre M."/>
            <person name="Hellsten U."/>
            <person name="Larroux C."/>
            <person name="Putnam N.H."/>
            <person name="Stanke M."/>
            <person name="Adamska M."/>
            <person name="Darling A."/>
            <person name="Degnan S.M."/>
            <person name="Oakley T.H."/>
            <person name="Plachetzki D.C."/>
            <person name="Zhai Y."/>
            <person name="Adamski M."/>
            <person name="Calcino A."/>
            <person name="Cummins S.F."/>
            <person name="Goodstein D.M."/>
            <person name="Harris C."/>
            <person name="Jackson D.J."/>
            <person name="Leys S.P."/>
            <person name="Shu S."/>
            <person name="Woodcroft B.J."/>
            <person name="Vervoort M."/>
            <person name="Kosik K.S."/>
            <person name="Manning G."/>
            <person name="Degnan B.M."/>
            <person name="Rokhsar D.S."/>
        </authorList>
    </citation>
    <scope>NUCLEOTIDE SEQUENCE [LARGE SCALE GENOMIC DNA]</scope>
</reference>
<dbReference type="InterPro" id="IPR044822">
    <property type="entry name" value="Myb_DNA-bind_4"/>
</dbReference>
<dbReference type="EnsemblMetazoa" id="XM_020002521.1">
    <property type="protein sequence ID" value="XP_019858080.1"/>
    <property type="gene ID" value="LOC109586341"/>
</dbReference>
<feature type="compositionally biased region" description="Acidic residues" evidence="1">
    <location>
        <begin position="116"/>
        <end position="129"/>
    </location>
</feature>
<dbReference type="PANTHER" id="PTHR47595">
    <property type="entry name" value="HEAT SHOCK 70 KDA PROTEIN 14"/>
    <property type="match status" value="1"/>
</dbReference>
<dbReference type="GeneID" id="109586341"/>
<dbReference type="Proteomes" id="UP000007879">
    <property type="component" value="Unassembled WGS sequence"/>
</dbReference>
<organism evidence="3 4">
    <name type="scientific">Amphimedon queenslandica</name>
    <name type="common">Sponge</name>
    <dbReference type="NCBI Taxonomy" id="400682"/>
    <lineage>
        <taxon>Eukaryota</taxon>
        <taxon>Metazoa</taxon>
        <taxon>Porifera</taxon>
        <taxon>Demospongiae</taxon>
        <taxon>Heteroscleromorpha</taxon>
        <taxon>Haplosclerida</taxon>
        <taxon>Niphatidae</taxon>
        <taxon>Amphimedon</taxon>
    </lineage>
</organism>
<keyword evidence="4" id="KW-1185">Reference proteome</keyword>
<dbReference type="Pfam" id="PF13837">
    <property type="entry name" value="Myb_DNA-bind_4"/>
    <property type="match status" value="1"/>
</dbReference>
<feature type="domain" description="Myb/SANT-like DNA-binding" evidence="2">
    <location>
        <begin position="5"/>
        <end position="95"/>
    </location>
</feature>
<dbReference type="PANTHER" id="PTHR47595:SF1">
    <property type="entry name" value="MYB_SANT-LIKE DNA-BINDING DOMAIN-CONTAINING PROTEIN"/>
    <property type="match status" value="1"/>
</dbReference>
<feature type="region of interest" description="Disordered" evidence="1">
    <location>
        <begin position="108"/>
        <end position="170"/>
    </location>
</feature>
<dbReference type="RefSeq" id="XP_019858080.1">
    <property type="nucleotide sequence ID" value="XM_020002521.1"/>
</dbReference>
<feature type="compositionally biased region" description="Basic and acidic residues" evidence="1">
    <location>
        <begin position="156"/>
        <end position="166"/>
    </location>
</feature>
<dbReference type="KEGG" id="aqu:109586341"/>
<dbReference type="AlphaFoldDB" id="A0AAN0JM53"/>
<dbReference type="FunFam" id="1.10.10.60:FF:000032">
    <property type="entry name" value="Zinc finger and SCAN domain-containing 20"/>
    <property type="match status" value="1"/>
</dbReference>
<protein>
    <recommendedName>
        <fullName evidence="2">Myb/SANT-like DNA-binding domain-containing protein</fullName>
    </recommendedName>
</protein>
<evidence type="ECO:0000256" key="1">
    <source>
        <dbReference type="SAM" id="MobiDB-lite"/>
    </source>
</evidence>
<name>A0AAN0JM53_AMPQE</name>
<reference evidence="3" key="2">
    <citation type="submission" date="2024-06" db="UniProtKB">
        <authorList>
            <consortium name="EnsemblMetazoa"/>
        </authorList>
    </citation>
    <scope>IDENTIFICATION</scope>
</reference>
<evidence type="ECO:0000313" key="4">
    <source>
        <dbReference type="Proteomes" id="UP000007879"/>
    </source>
</evidence>
<evidence type="ECO:0000259" key="2">
    <source>
        <dbReference type="Pfam" id="PF13837"/>
    </source>
</evidence>
<sequence length="252" mass="29470">MARSSSWTDKEITALISIWGDTKIQEKLDGSTRNKTIFIEISEKLEATTGISREWQQCRSKIKNLKTEYKRIKDHNNITGNGRKTFQFFKQMDSILGDRPASLPTVLIDTSKSQDTEDFNDSDDDDDEVNHEFEPVLAPTVDSAAARSNGYSEPPTNKRDENDMPQKKKIKVGKKSKGENFFDKAMESFLQYQIKAEENFRKWEEERFEKEQEIEEIKRMEEQEHELRLFQMLGQMLKPPANYTSSQFHCEY</sequence>